<dbReference type="RefSeq" id="WP_394848857.1">
    <property type="nucleotide sequence ID" value="NZ_CP089982.1"/>
</dbReference>
<dbReference type="Proteomes" id="UP001379533">
    <property type="component" value="Chromosome"/>
</dbReference>
<accession>A0ABZ2KKV9</accession>
<reference evidence="1 2" key="1">
    <citation type="submission" date="2021-12" db="EMBL/GenBank/DDBJ databases">
        <title>Discovery of the Pendulisporaceae a myxobacterial family with distinct sporulation behavior and unique specialized metabolism.</title>
        <authorList>
            <person name="Garcia R."/>
            <person name="Popoff A."/>
            <person name="Bader C.D."/>
            <person name="Loehr J."/>
            <person name="Walesch S."/>
            <person name="Walt C."/>
            <person name="Boldt J."/>
            <person name="Bunk B."/>
            <person name="Haeckl F.J.F.P.J."/>
            <person name="Gunesch A.P."/>
            <person name="Birkelbach J."/>
            <person name="Nuebel U."/>
            <person name="Pietschmann T."/>
            <person name="Bach T."/>
            <person name="Mueller R."/>
        </authorList>
    </citation>
    <scope>NUCLEOTIDE SEQUENCE [LARGE SCALE GENOMIC DNA]</scope>
    <source>
        <strain evidence="1 2">MSr12523</strain>
    </source>
</reference>
<organism evidence="1 2">
    <name type="scientific">Pendulispora brunnea</name>
    <dbReference type="NCBI Taxonomy" id="2905690"/>
    <lineage>
        <taxon>Bacteria</taxon>
        <taxon>Pseudomonadati</taxon>
        <taxon>Myxococcota</taxon>
        <taxon>Myxococcia</taxon>
        <taxon>Myxococcales</taxon>
        <taxon>Sorangiineae</taxon>
        <taxon>Pendulisporaceae</taxon>
        <taxon>Pendulispora</taxon>
    </lineage>
</organism>
<name>A0ABZ2KKV9_9BACT</name>
<protein>
    <submittedName>
        <fullName evidence="1">Uncharacterized protein</fullName>
    </submittedName>
</protein>
<sequence length="101" mass="11031">MATSYDGASDTYRVVCQTGEIHQRFQGNVDLLLDSSGHLVGIDLGGEGFQRLVIMLGAHENVVSQRRSPAEIVRGRDGQVLYVAFSNARTAARGHEKNPYV</sequence>
<gene>
    <name evidence="1" type="ORF">LZC95_15555</name>
</gene>
<proteinExistence type="predicted"/>
<keyword evidence="2" id="KW-1185">Reference proteome</keyword>
<dbReference type="EMBL" id="CP089982">
    <property type="protein sequence ID" value="WXA98245.1"/>
    <property type="molecule type" value="Genomic_DNA"/>
</dbReference>
<evidence type="ECO:0000313" key="2">
    <source>
        <dbReference type="Proteomes" id="UP001379533"/>
    </source>
</evidence>
<evidence type="ECO:0000313" key="1">
    <source>
        <dbReference type="EMBL" id="WXA98245.1"/>
    </source>
</evidence>